<reference evidence="2 3" key="1">
    <citation type="journal article" date="2022" name="G3 (Bethesda)">
        <title>Enemy or ally: a genomic approach to elucidate the lifestyle of Phyllosticta citrichinaensis.</title>
        <authorList>
            <person name="Buijs V.A."/>
            <person name="Groenewald J.Z."/>
            <person name="Haridas S."/>
            <person name="LaButti K.M."/>
            <person name="Lipzen A."/>
            <person name="Martin F.M."/>
            <person name="Barry K."/>
            <person name="Grigoriev I.V."/>
            <person name="Crous P.W."/>
            <person name="Seidl M.F."/>
        </authorList>
    </citation>
    <scope>NUCLEOTIDE SEQUENCE [LARGE SCALE GENOMIC DNA]</scope>
    <source>
        <strain evidence="2 3">CBS 129764</strain>
    </source>
</reference>
<dbReference type="Proteomes" id="UP001456524">
    <property type="component" value="Unassembled WGS sequence"/>
</dbReference>
<organism evidence="2 3">
    <name type="scientific">Phyllosticta citrichinensis</name>
    <dbReference type="NCBI Taxonomy" id="1130410"/>
    <lineage>
        <taxon>Eukaryota</taxon>
        <taxon>Fungi</taxon>
        <taxon>Dikarya</taxon>
        <taxon>Ascomycota</taxon>
        <taxon>Pezizomycotina</taxon>
        <taxon>Dothideomycetes</taxon>
        <taxon>Dothideomycetes incertae sedis</taxon>
        <taxon>Botryosphaeriales</taxon>
        <taxon>Phyllostictaceae</taxon>
        <taxon>Phyllosticta</taxon>
    </lineage>
</organism>
<evidence type="ECO:0000256" key="1">
    <source>
        <dbReference type="SAM" id="MobiDB-lite"/>
    </source>
</evidence>
<comment type="caution">
    <text evidence="2">The sequence shown here is derived from an EMBL/GenBank/DDBJ whole genome shotgun (WGS) entry which is preliminary data.</text>
</comment>
<feature type="compositionally biased region" description="Polar residues" evidence="1">
    <location>
        <begin position="76"/>
        <end position="88"/>
    </location>
</feature>
<proteinExistence type="predicted"/>
<keyword evidence="3" id="KW-1185">Reference proteome</keyword>
<evidence type="ECO:0000313" key="2">
    <source>
        <dbReference type="EMBL" id="KAK8175529.1"/>
    </source>
</evidence>
<evidence type="ECO:0000313" key="3">
    <source>
        <dbReference type="Proteomes" id="UP001456524"/>
    </source>
</evidence>
<accession>A0ABR1Y2Z0</accession>
<gene>
    <name evidence="2" type="ORF">IWX90DRAFT_114912</name>
</gene>
<protein>
    <submittedName>
        <fullName evidence="2">Uncharacterized protein</fullName>
    </submittedName>
</protein>
<feature type="region of interest" description="Disordered" evidence="1">
    <location>
        <begin position="76"/>
        <end position="111"/>
    </location>
</feature>
<name>A0ABR1Y2Z0_9PEZI</name>
<sequence length="191" mass="21319">MLWDRRARPHLRHHPIPTKLSPLLLLPICWIKFECRAHVALSGFECHRSSAQRSNVGTVYMRTRIGSTNWLQLPDSGLSTSHTNQTHKPQCRSGLRLAKQPDGQPSSQRLSKSSCSRSLIVVAHPCLHTGSVEILIRQHLHSTICLHHARLLGTIHPRTIYPKHLPSPPTIHSRLLPCTAPPVPHPPASGT</sequence>
<dbReference type="EMBL" id="JBBWUH010000002">
    <property type="protein sequence ID" value="KAK8175529.1"/>
    <property type="molecule type" value="Genomic_DNA"/>
</dbReference>